<dbReference type="KEGG" id="nss:113430087"/>
<proteinExistence type="predicted"/>
<feature type="domain" description="Helicase C-terminal" evidence="3">
    <location>
        <begin position="1"/>
        <end position="142"/>
    </location>
</feature>
<keyword evidence="2" id="KW-0539">Nucleus</keyword>
<dbReference type="GeneID" id="113430087"/>
<keyword evidence="1" id="KW-0378">Hydrolase</keyword>
<dbReference type="GO" id="GO:0042393">
    <property type="term" value="F:histone binding"/>
    <property type="evidence" value="ECO:0007669"/>
    <property type="project" value="TreeGrafter"/>
</dbReference>
<dbReference type="GO" id="GO:0003682">
    <property type="term" value="F:chromatin binding"/>
    <property type="evidence" value="ECO:0007669"/>
    <property type="project" value="TreeGrafter"/>
</dbReference>
<name>A0A6J1W692_9SAUR</name>
<dbReference type="InterPro" id="IPR027417">
    <property type="entry name" value="P-loop_NTPase"/>
</dbReference>
<accession>A0A6J1W692</accession>
<keyword evidence="4" id="KW-1185">Reference proteome</keyword>
<dbReference type="SMART" id="SM00490">
    <property type="entry name" value="HELICc"/>
    <property type="match status" value="1"/>
</dbReference>
<dbReference type="CDD" id="cd18793">
    <property type="entry name" value="SF2_C_SNF"/>
    <property type="match status" value="1"/>
</dbReference>
<dbReference type="PROSITE" id="PS51194">
    <property type="entry name" value="HELICASE_CTER"/>
    <property type="match status" value="1"/>
</dbReference>
<reference evidence="5" key="1">
    <citation type="submission" date="2025-08" db="UniProtKB">
        <authorList>
            <consortium name="RefSeq"/>
        </authorList>
    </citation>
    <scope>IDENTIFICATION</scope>
</reference>
<dbReference type="InterPro" id="IPR001650">
    <property type="entry name" value="Helicase_C-like"/>
</dbReference>
<dbReference type="RefSeq" id="XP_026548363.1">
    <property type="nucleotide sequence ID" value="XM_026692578.1"/>
</dbReference>
<dbReference type="GO" id="GO:0003677">
    <property type="term" value="F:DNA binding"/>
    <property type="evidence" value="ECO:0007669"/>
    <property type="project" value="TreeGrafter"/>
</dbReference>
<sequence length="230" mass="25803">MTKMLDLLEDFLDYEGYKYERIDGGITGALRQEAIDRFNAPGAQQFCFLLSTRAGGLGINLATADTVIIFDSDWNPHNDIQAFSRAHRIGQANKVMIYRFVTRASVEERITQVAKRKMMLTHLVVRPGLGSKSGSMSKQELDDILKFGTEELFKDENEGENKEEDSSVIHYDNEAIARLLDRNQDATDDADVQNMNEYLSSFKVAQYVVREEDKVSGGTGDVLGSSHAHL</sequence>
<evidence type="ECO:0000256" key="1">
    <source>
        <dbReference type="ARBA" id="ARBA00022801"/>
    </source>
</evidence>
<evidence type="ECO:0000313" key="4">
    <source>
        <dbReference type="Proteomes" id="UP000504612"/>
    </source>
</evidence>
<feature type="non-terminal residue" evidence="5">
    <location>
        <position position="230"/>
    </location>
</feature>
<dbReference type="SUPFAM" id="SSF52540">
    <property type="entry name" value="P-loop containing nucleoside triphosphate hydrolases"/>
    <property type="match status" value="1"/>
</dbReference>
<dbReference type="GO" id="GO:0016581">
    <property type="term" value="C:NuRD complex"/>
    <property type="evidence" value="ECO:0007669"/>
    <property type="project" value="TreeGrafter"/>
</dbReference>
<dbReference type="GO" id="GO:0016887">
    <property type="term" value="F:ATP hydrolysis activity"/>
    <property type="evidence" value="ECO:0007669"/>
    <property type="project" value="TreeGrafter"/>
</dbReference>
<dbReference type="PANTHER" id="PTHR45623">
    <property type="entry name" value="CHROMODOMAIN-HELICASE-DNA-BINDING PROTEIN 3-RELATED-RELATED"/>
    <property type="match status" value="1"/>
</dbReference>
<dbReference type="GO" id="GO:0140658">
    <property type="term" value="F:ATP-dependent chromatin remodeler activity"/>
    <property type="evidence" value="ECO:0007669"/>
    <property type="project" value="TreeGrafter"/>
</dbReference>
<evidence type="ECO:0000256" key="2">
    <source>
        <dbReference type="ARBA" id="ARBA00023242"/>
    </source>
</evidence>
<dbReference type="Proteomes" id="UP000504612">
    <property type="component" value="Unplaced"/>
</dbReference>
<dbReference type="AlphaFoldDB" id="A0A6J1W692"/>
<dbReference type="Gene3D" id="3.40.50.300">
    <property type="entry name" value="P-loop containing nucleotide triphosphate hydrolases"/>
    <property type="match status" value="1"/>
</dbReference>
<dbReference type="Pfam" id="PF00271">
    <property type="entry name" value="Helicase_C"/>
    <property type="match status" value="1"/>
</dbReference>
<gene>
    <name evidence="5" type="primary">LOC113430087</name>
</gene>
<protein>
    <submittedName>
        <fullName evidence="5">Chromodomain-helicase-DNA-binding protein 3-like</fullName>
    </submittedName>
</protein>
<evidence type="ECO:0000259" key="3">
    <source>
        <dbReference type="PROSITE" id="PS51194"/>
    </source>
</evidence>
<dbReference type="PANTHER" id="PTHR45623:SF9">
    <property type="entry name" value="CHROMODOMAIN-HELICASE-DNA-BINDING PROTEIN 3"/>
    <property type="match status" value="1"/>
</dbReference>
<evidence type="ECO:0000313" key="5">
    <source>
        <dbReference type="RefSeq" id="XP_026548363.1"/>
    </source>
</evidence>
<dbReference type="InterPro" id="IPR049730">
    <property type="entry name" value="SNF2/RAD54-like_C"/>
</dbReference>
<organism evidence="4 5">
    <name type="scientific">Notechis scutatus</name>
    <name type="common">mainland tiger snake</name>
    <dbReference type="NCBI Taxonomy" id="8663"/>
    <lineage>
        <taxon>Eukaryota</taxon>
        <taxon>Metazoa</taxon>
        <taxon>Chordata</taxon>
        <taxon>Craniata</taxon>
        <taxon>Vertebrata</taxon>
        <taxon>Euteleostomi</taxon>
        <taxon>Lepidosauria</taxon>
        <taxon>Squamata</taxon>
        <taxon>Bifurcata</taxon>
        <taxon>Unidentata</taxon>
        <taxon>Episquamata</taxon>
        <taxon>Toxicofera</taxon>
        <taxon>Serpentes</taxon>
        <taxon>Colubroidea</taxon>
        <taxon>Elapidae</taxon>
        <taxon>Hydrophiinae</taxon>
        <taxon>Notechis</taxon>
    </lineage>
</organism>